<dbReference type="SUPFAM" id="SSF48371">
    <property type="entry name" value="ARM repeat"/>
    <property type="match status" value="1"/>
</dbReference>
<evidence type="ECO:0000256" key="4">
    <source>
        <dbReference type="SAM" id="MobiDB-lite"/>
    </source>
</evidence>
<feature type="compositionally biased region" description="Acidic residues" evidence="4">
    <location>
        <begin position="1150"/>
        <end position="1195"/>
    </location>
</feature>
<dbReference type="GO" id="GO:0006606">
    <property type="term" value="P:protein import into nucleus"/>
    <property type="evidence" value="ECO:0007669"/>
    <property type="project" value="TreeGrafter"/>
</dbReference>
<reference evidence="5 6" key="1">
    <citation type="submission" date="2021-02" db="EMBL/GenBank/DDBJ databases">
        <title>Leishmania (Mundinia) enrietti genome sequencing and assembly.</title>
        <authorList>
            <person name="Almutairi H."/>
            <person name="Gatherer D."/>
        </authorList>
    </citation>
    <scope>NUCLEOTIDE SEQUENCE [LARGE SCALE GENOMIC DNA]</scope>
    <source>
        <strain evidence="5">CUR178</strain>
    </source>
</reference>
<keyword evidence="2" id="KW-0963">Cytoplasm</keyword>
<dbReference type="GO" id="GO:0005635">
    <property type="term" value="C:nuclear envelope"/>
    <property type="evidence" value="ECO:0007669"/>
    <property type="project" value="TreeGrafter"/>
</dbReference>
<evidence type="ECO:0000256" key="2">
    <source>
        <dbReference type="ARBA" id="ARBA00022490"/>
    </source>
</evidence>
<dbReference type="InterPro" id="IPR011989">
    <property type="entry name" value="ARM-like"/>
</dbReference>
<dbReference type="OrthoDB" id="760868at2759"/>
<organism evidence="5 6">
    <name type="scientific">Leishmania enriettii</name>
    <dbReference type="NCBI Taxonomy" id="5663"/>
    <lineage>
        <taxon>Eukaryota</taxon>
        <taxon>Discoba</taxon>
        <taxon>Euglenozoa</taxon>
        <taxon>Kinetoplastea</taxon>
        <taxon>Metakinetoplastina</taxon>
        <taxon>Trypanosomatida</taxon>
        <taxon>Trypanosomatidae</taxon>
        <taxon>Leishmaniinae</taxon>
        <taxon>Leishmania</taxon>
    </lineage>
</organism>
<sequence length="1339" mass="145749">MGDTEARVGSSGGNTADHLFHIFTATLSPDKATRQSAEESLTALASQDPRFILRLLELACSPPTACAAASRTALPATASALLASAIRFRSEVARSDWNRIPRCSDEVKRCVRDYIVPLQCQPHVSEAVRRQLLAATIEVMSADYPQRWPGLLPQLTGLVNQSIRALRGLFDHNTSTSQGIDGDVIHMMLLQLRGSLGVLRGCCKIYEDPLKVYADEADGFAGDIAPLLLSLMDLLSGQLQQELTALAGRGAAAATSNCSWTAPFRFSEELEEVTHSMRLSLKCIFSLFASRWPACLCDVTTLDYLCSSCMVKPIQSFQQVVLPLCQARLEHTLRHPAETGMTVTQLRGDHFSAFQQSAMFSLLKWVMNIAHKLTQDFGSPKSCERRCRIVAQHFTSHYLQPTVEAALGLVRWHAGPPLALTSKAYILAMEVLTLAVDHKAVYASVLHPSAEELMTMLLFPRLAFTAEDEELWSDNPEEYVRKQSNPAGDIYSAKVVSTSLLMSLAAGTKKFHDKSLFQSLMNFLLNQLQAYCAAAEQATSDDADLYTPTMEAARRVDAALYCFYHFKRVLLAMHFGDDKIEYVLLTFAVPVTQYSLGFLRARAVLVLSTFAPSIQWSSPLAYQRALQPVLRLLNDSEAPVRVQACVCFSRLVCHPFARDVIDPCIAELIQQYFNVMRMMDNEAVVRTLRKTISFYKSTLSKWALELAEMLVNHFAVVLERVTTKYNALESMASSAPRMTSGDDKEELFLDDDGFADVLMAADELLETLTTLVKALPESAATVAARRAAADLLAKVPGALSSSPSAAAPCPSPEVLQQDIFVRIQRCVAPMLSVILGHQGGSSYGFMDPALSLLTTLIARSPAIAPPMWRVLWYLYQLVVRGGAVDYIQQLLPPIDNFVSVEPLSCLYSTLAELTREPLPAVVPAEEAAKTPAQLILAMCEAVLASTSLREREVATVPKMFDVLVQSCWAAAATTAASAEAAHAIVQYVAQQALTTAATRPLQSATFRVLLANNIFSCLIADGPATVVVLHGLQATHLFLEQYVSLLALSVPIDGSEEAMLGLMRSYDRTLFVYAVVACLRALASNTVGAGVAELQSGLEGVVQCGVLQQLAEAEMASGAAELQVHQRRIAKLSGTPMLAAHTSEGAAAGEGEDEEEWDSEDGSEEDDYSEWLQDGDDADGDDDDEWGDGDEDSDGAEGLVGGKDDDHELSRESRFQGILRQAQALRESKQQGNSKKAAADDADLSDFEEDNLLDDEDFSSPLDGVNAWAALVQEVERTDAAAGGSAPVVALLRSAAGQAQARAIVRARDLTCELQAARQKHRALLDQSEALKYAGGRHL</sequence>
<protein>
    <recommendedName>
        <fullName evidence="7">Importin N-terminal domain-containing protein</fullName>
    </recommendedName>
</protein>
<dbReference type="GO" id="GO:0005829">
    <property type="term" value="C:cytosol"/>
    <property type="evidence" value="ECO:0007669"/>
    <property type="project" value="TreeGrafter"/>
</dbReference>
<dbReference type="PANTHER" id="PTHR10997">
    <property type="entry name" value="IMPORTIN-7, 8, 11"/>
    <property type="match status" value="1"/>
</dbReference>
<comment type="caution">
    <text evidence="5">The sequence shown here is derived from an EMBL/GenBank/DDBJ whole genome shotgun (WGS) entry which is preliminary data.</text>
</comment>
<keyword evidence="3" id="KW-0813">Transport</keyword>
<feature type="region of interest" description="Disordered" evidence="4">
    <location>
        <begin position="1143"/>
        <end position="1208"/>
    </location>
</feature>
<dbReference type="KEGG" id="lenr:94174919"/>
<dbReference type="RefSeq" id="XP_067694668.1">
    <property type="nucleotide sequence ID" value="XM_067839409.1"/>
</dbReference>
<dbReference type="EMBL" id="JAFHKP010000013">
    <property type="protein sequence ID" value="KAG5483451.1"/>
    <property type="molecule type" value="Genomic_DNA"/>
</dbReference>
<dbReference type="PANTHER" id="PTHR10997:SF18">
    <property type="entry name" value="D-IMPORTIN 7_RANBP7"/>
    <property type="match status" value="1"/>
</dbReference>
<name>A0A836GY56_LEIEN</name>
<evidence type="ECO:0000313" key="5">
    <source>
        <dbReference type="EMBL" id="KAG5483451.1"/>
    </source>
</evidence>
<keyword evidence="3" id="KW-0653">Protein transport</keyword>
<evidence type="ECO:0008006" key="7">
    <source>
        <dbReference type="Google" id="ProtNLM"/>
    </source>
</evidence>
<evidence type="ECO:0000313" key="6">
    <source>
        <dbReference type="Proteomes" id="UP000674179"/>
    </source>
</evidence>
<dbReference type="Proteomes" id="UP000674179">
    <property type="component" value="Chromosome 13"/>
</dbReference>
<evidence type="ECO:0000256" key="3">
    <source>
        <dbReference type="ARBA" id="ARBA00022927"/>
    </source>
</evidence>
<dbReference type="GeneID" id="94174919"/>
<accession>A0A836GY56</accession>
<gene>
    <name evidence="5" type="ORF">CUR178_07772</name>
</gene>
<keyword evidence="6" id="KW-1185">Reference proteome</keyword>
<dbReference type="InterPro" id="IPR016024">
    <property type="entry name" value="ARM-type_fold"/>
</dbReference>
<comment type="subcellular location">
    <subcellularLocation>
        <location evidence="1">Cytoplasm</location>
    </subcellularLocation>
</comment>
<dbReference type="Gene3D" id="1.25.10.10">
    <property type="entry name" value="Leucine-rich Repeat Variant"/>
    <property type="match status" value="1"/>
</dbReference>
<proteinExistence type="predicted"/>
<evidence type="ECO:0000256" key="1">
    <source>
        <dbReference type="ARBA" id="ARBA00004496"/>
    </source>
</evidence>